<feature type="transmembrane region" description="Helical" evidence="1">
    <location>
        <begin position="440"/>
        <end position="463"/>
    </location>
</feature>
<dbReference type="RefSeq" id="WP_250422437.1">
    <property type="nucleotide sequence ID" value="NZ_JAJKBJ010000017.1"/>
</dbReference>
<evidence type="ECO:0008006" key="4">
    <source>
        <dbReference type="Google" id="ProtNLM"/>
    </source>
</evidence>
<sequence length="518" mass="59736">MRKSKINLIKQGFFNRSIKEKNDFSFVEEDFDLNLIQFEFSSLWQLFIANKQLWLKNRAVVSYMYYLCNLMILYYQYDYVRADLEKLKQKRQAIELFISENFPMEEQELINKFSNELKTSIRNDTPAVLSISKIRGHISILNANRSHWGYSRALANHAIIYLQKNCRSSLTNEAYEVIGSQCVSTEIIELLNKSREPLVVMGIILYELRFFINLVLIMKHLVQAAINKELSAKKVLKQEIEKRGFTMISDMTWGIVNLLTTYNNFFHISALAVPPIIVSFLAFDAVIFIAQWATDTAKYNKQLQELVAQKNEATAFEQVIINRQIDLLNDEWEAQNAYYLINFFAASILVISFGFSMVCSGPLVLAGLAFFSMMGNALYNASEEYKKYQQSRIAIRRELSNGIILNDDHHHKLMAKLNEESGQTSTDFWKALIYNIGGTAFIITAAVISWPIALSITLTYMAYRLNNAYQKKSNAPGTEQEVSPNIYRLFYFVQSESPILSAADKHQTLSSRNDLNEW</sequence>
<keyword evidence="3" id="KW-1185">Reference proteome</keyword>
<protein>
    <recommendedName>
        <fullName evidence="4">Coiled-coil protein</fullName>
    </recommendedName>
</protein>
<comment type="caution">
    <text evidence="2">The sequence shown here is derived from an EMBL/GenBank/DDBJ whole genome shotgun (WGS) entry which is preliminary data.</text>
</comment>
<evidence type="ECO:0000256" key="1">
    <source>
        <dbReference type="SAM" id="Phobius"/>
    </source>
</evidence>
<proteinExistence type="predicted"/>
<organism evidence="2 3">
    <name type="scientific">Legionella maioricensis</name>
    <dbReference type="NCBI Taxonomy" id="2896528"/>
    <lineage>
        <taxon>Bacteria</taxon>
        <taxon>Pseudomonadati</taxon>
        <taxon>Pseudomonadota</taxon>
        <taxon>Gammaproteobacteria</taxon>
        <taxon>Legionellales</taxon>
        <taxon>Legionellaceae</taxon>
        <taxon>Legionella</taxon>
    </lineage>
</organism>
<evidence type="ECO:0000313" key="3">
    <source>
        <dbReference type="Proteomes" id="UP001139721"/>
    </source>
</evidence>
<keyword evidence="1" id="KW-0812">Transmembrane</keyword>
<reference evidence="2" key="1">
    <citation type="submission" date="2021-11" db="EMBL/GenBank/DDBJ databases">
        <title>Legionella maioricencis sp. nov., a new species isolated from hot water samples in Mallorca.</title>
        <authorList>
            <person name="Crespi S."/>
            <person name="Drasar V."/>
            <person name="Salva-Serra F."/>
            <person name="Jaen-Luchoro D."/>
            <person name="Pineiro-Iglesias B."/>
            <person name="Aliaga F."/>
            <person name="Fernandez-Juarez V."/>
            <person name="Coll G."/>
            <person name="Moore E.R.B."/>
            <person name="Bennasar-Figueras A."/>
        </authorList>
    </citation>
    <scope>NUCLEOTIDE SEQUENCE</scope>
    <source>
        <strain evidence="2">HCPI-6</strain>
    </source>
</reference>
<evidence type="ECO:0000313" key="2">
    <source>
        <dbReference type="EMBL" id="MCL9684988.1"/>
    </source>
</evidence>
<dbReference type="EMBL" id="JAJKBJ010000017">
    <property type="protein sequence ID" value="MCL9684988.1"/>
    <property type="molecule type" value="Genomic_DNA"/>
</dbReference>
<keyword evidence="1" id="KW-0472">Membrane</keyword>
<dbReference type="Proteomes" id="UP001139721">
    <property type="component" value="Unassembled WGS sequence"/>
</dbReference>
<name>A0A9X2D223_9GAMM</name>
<feature type="transmembrane region" description="Helical" evidence="1">
    <location>
        <begin position="60"/>
        <end position="77"/>
    </location>
</feature>
<feature type="transmembrane region" description="Helical" evidence="1">
    <location>
        <begin position="268"/>
        <end position="293"/>
    </location>
</feature>
<gene>
    <name evidence="2" type="ORF">LOX96_12850</name>
</gene>
<accession>A0A9X2D223</accession>
<keyword evidence="1" id="KW-1133">Transmembrane helix</keyword>
<dbReference type="AlphaFoldDB" id="A0A9X2D223"/>